<dbReference type="InterPro" id="IPR050933">
    <property type="entry name" value="Circadian_TF"/>
</dbReference>
<dbReference type="Gene3D" id="3.30.450.20">
    <property type="entry name" value="PAS domain"/>
    <property type="match status" value="2"/>
</dbReference>
<dbReference type="CDD" id="cd00130">
    <property type="entry name" value="PAS"/>
    <property type="match status" value="1"/>
</dbReference>
<dbReference type="InterPro" id="IPR013655">
    <property type="entry name" value="PAS_fold_3"/>
</dbReference>
<dbReference type="PROSITE" id="PS50112">
    <property type="entry name" value="PAS"/>
    <property type="match status" value="2"/>
</dbReference>
<evidence type="ECO:0000313" key="3">
    <source>
        <dbReference type="Proteomes" id="UP000054107"/>
    </source>
</evidence>
<dbReference type="PANTHER" id="PTHR23042">
    <property type="entry name" value="CIRCADIAN PROTEIN CLOCK/ARNT/BMAL/PAS"/>
    <property type="match status" value="1"/>
</dbReference>
<feature type="domain" description="PAS" evidence="1">
    <location>
        <begin position="178"/>
        <end position="224"/>
    </location>
</feature>
<gene>
    <name evidence="2" type="primary">PARPA_08321.1 scaffold 32756</name>
</gene>
<proteinExistence type="predicted"/>
<dbReference type="NCBIfam" id="TIGR00229">
    <property type="entry name" value="sensory_box"/>
    <property type="match status" value="1"/>
</dbReference>
<dbReference type="Pfam" id="PF08447">
    <property type="entry name" value="PAS_3"/>
    <property type="match status" value="1"/>
</dbReference>
<dbReference type="InterPro" id="IPR000014">
    <property type="entry name" value="PAS"/>
</dbReference>
<name>A0A0B7N705_9FUNG</name>
<accession>A0A0B7N705</accession>
<feature type="domain" description="PAS" evidence="1">
    <location>
        <begin position="1"/>
        <end position="63"/>
    </location>
</feature>
<dbReference type="InterPro" id="IPR035965">
    <property type="entry name" value="PAS-like_dom_sf"/>
</dbReference>
<dbReference type="SUPFAM" id="SSF55785">
    <property type="entry name" value="PYP-like sensor domain (PAS domain)"/>
    <property type="match status" value="2"/>
</dbReference>
<keyword evidence="3" id="KW-1185">Reference proteome</keyword>
<evidence type="ECO:0000313" key="2">
    <source>
        <dbReference type="EMBL" id="CEP14158.1"/>
    </source>
</evidence>
<dbReference type="Proteomes" id="UP000054107">
    <property type="component" value="Unassembled WGS sequence"/>
</dbReference>
<sequence length="262" mass="29838">MEINFIAIYDNTAEAKFLFVSESVTDILGYLPEELIGKGGYCLTHPEERQALTIVHQGNVKDERMSCICTYQNQHKDGHYVVCDVVIHYCYDVLICAHFAVTSSDCVKHKIRISSADHVFIVQPDKSIQLAGAWHTSQESMTKLLAETNPWDANKAVIAKREPRFSLFINRYTNLSIIVFATQMCEYLVGSNQMDLIGESLFDYVDRRDRSSVQKLIESAKSNNLINRVRFNWKRRDNGQLVALEAVLSCTFDGLVFVARLN</sequence>
<evidence type="ECO:0000259" key="1">
    <source>
        <dbReference type="PROSITE" id="PS50112"/>
    </source>
</evidence>
<dbReference type="EMBL" id="LN731032">
    <property type="protein sequence ID" value="CEP14158.1"/>
    <property type="molecule type" value="Genomic_DNA"/>
</dbReference>
<reference evidence="2 3" key="1">
    <citation type="submission" date="2014-09" db="EMBL/GenBank/DDBJ databases">
        <authorList>
            <person name="Ellenberger Sabrina"/>
        </authorList>
    </citation>
    <scope>NUCLEOTIDE SEQUENCE [LARGE SCALE GENOMIC DNA]</scope>
    <source>
        <strain evidence="2 3">CBS 412.66</strain>
    </source>
</reference>
<organism evidence="2 3">
    <name type="scientific">Parasitella parasitica</name>
    <dbReference type="NCBI Taxonomy" id="35722"/>
    <lineage>
        <taxon>Eukaryota</taxon>
        <taxon>Fungi</taxon>
        <taxon>Fungi incertae sedis</taxon>
        <taxon>Mucoromycota</taxon>
        <taxon>Mucoromycotina</taxon>
        <taxon>Mucoromycetes</taxon>
        <taxon>Mucorales</taxon>
        <taxon>Mucorineae</taxon>
        <taxon>Mucoraceae</taxon>
        <taxon>Parasitella</taxon>
    </lineage>
</organism>
<dbReference type="STRING" id="35722.A0A0B7N705"/>
<protein>
    <recommendedName>
        <fullName evidence="1">PAS domain-containing protein</fullName>
    </recommendedName>
</protein>
<dbReference type="OrthoDB" id="411251at2759"/>
<dbReference type="AlphaFoldDB" id="A0A0B7N705"/>